<dbReference type="STRING" id="558152.IQ37_01840"/>
<name>A0A086BLX5_9FLAO</name>
<evidence type="ECO:0000313" key="2">
    <source>
        <dbReference type="Proteomes" id="UP000028709"/>
    </source>
</evidence>
<dbReference type="Proteomes" id="UP000028709">
    <property type="component" value="Unassembled WGS sequence"/>
</dbReference>
<accession>A0A086BLX5</accession>
<gene>
    <name evidence="1" type="ORF">IQ37_01840</name>
</gene>
<dbReference type="EMBL" id="JPRJ01000002">
    <property type="protein sequence ID" value="KFF29939.1"/>
    <property type="molecule type" value="Genomic_DNA"/>
</dbReference>
<dbReference type="KEGG" id="cpip:CJF12_16860"/>
<reference evidence="1 2" key="1">
    <citation type="submission" date="2014-07" db="EMBL/GenBank/DDBJ databases">
        <title>Genome of Chryseobacterium piperi CTM.</title>
        <authorList>
            <person name="Pipes S.E."/>
            <person name="Stropko S.J."/>
            <person name="Newman J.D."/>
        </authorList>
    </citation>
    <scope>NUCLEOTIDE SEQUENCE [LARGE SCALE GENOMIC DNA]</scope>
    <source>
        <strain evidence="1 2">CTM</strain>
    </source>
</reference>
<protein>
    <submittedName>
        <fullName evidence="1">Uncharacterized protein</fullName>
    </submittedName>
</protein>
<proteinExistence type="predicted"/>
<evidence type="ECO:0000313" key="1">
    <source>
        <dbReference type="EMBL" id="KFF29939.1"/>
    </source>
</evidence>
<sequence length="171" mass="19318">MVLGNIFNYIYHKIIKKYNYFKMKNITLSIIAFTALATGSCDSQKKMQNDQNKSVIKDQNYKIEKVELTEQTRGTNRKVTFTPTSVITSLNGEVTTAKLAVSDWNNLSKQASLIDLEKISFYTSPTTDRFSDKALSSTIEITSNGNTYQSSEFDSGTPPKELQALYKLLKK</sequence>
<organism evidence="1 2">
    <name type="scientific">Chryseobacterium piperi</name>
    <dbReference type="NCBI Taxonomy" id="558152"/>
    <lineage>
        <taxon>Bacteria</taxon>
        <taxon>Pseudomonadati</taxon>
        <taxon>Bacteroidota</taxon>
        <taxon>Flavobacteriia</taxon>
        <taxon>Flavobacteriales</taxon>
        <taxon>Weeksellaceae</taxon>
        <taxon>Chryseobacterium group</taxon>
        <taxon>Chryseobacterium</taxon>
    </lineage>
</organism>
<dbReference type="AlphaFoldDB" id="A0A086BLX5"/>
<keyword evidence="2" id="KW-1185">Reference proteome</keyword>
<comment type="caution">
    <text evidence="1">The sequence shown here is derived from an EMBL/GenBank/DDBJ whole genome shotgun (WGS) entry which is preliminary data.</text>
</comment>
<dbReference type="eggNOG" id="ENOG5033D85">
    <property type="taxonomic scope" value="Bacteria"/>
</dbReference>